<feature type="transmembrane region" description="Helical" evidence="6">
    <location>
        <begin position="233"/>
        <end position="257"/>
    </location>
</feature>
<feature type="transmembrane region" description="Helical" evidence="6">
    <location>
        <begin position="208"/>
        <end position="226"/>
    </location>
</feature>
<name>A0A1C3E8Z6_9GAMM</name>
<evidence type="ECO:0000259" key="7">
    <source>
        <dbReference type="Pfam" id="PF00892"/>
    </source>
</evidence>
<evidence type="ECO:0000256" key="6">
    <source>
        <dbReference type="SAM" id="Phobius"/>
    </source>
</evidence>
<gene>
    <name evidence="8" type="ORF">A8L45_21970</name>
</gene>
<proteinExistence type="inferred from homology"/>
<feature type="domain" description="EamA" evidence="7">
    <location>
        <begin position="145"/>
        <end position="278"/>
    </location>
</feature>
<keyword evidence="3 6" id="KW-0812">Transmembrane</keyword>
<dbReference type="SUPFAM" id="SSF103481">
    <property type="entry name" value="Multidrug resistance efflux transporter EmrE"/>
    <property type="match status" value="2"/>
</dbReference>
<evidence type="ECO:0000313" key="8">
    <source>
        <dbReference type="EMBL" id="ODA29696.1"/>
    </source>
</evidence>
<sequence>MSSMLRDLALASLVPMIWGSTYVVTSEWLPEGVPLWSAVFRALPAGLLLLLFCRRLPTGIWWGRALVLGVLNIGAFFYFLFLAAYSMPGGIAALLLSSQPLWVLLFSAVLFRQSFTPMHFVACALGCLGVAGLVLKSDAVLNTQGVIASVMGAVSMALGVVLAKQWGKPEGVSLLDITGWQLTIGGVVLVPLAIWWEPFPINMTAENYLGLGYLCLIGALLTYIIWFRSIQRLPAFVVSVISLFSPLSATFLGYLVLGEHLNAEQGAGAALIIAAMLLAQRAAGQTTQPVTQHHLPSNTRDRQPL</sequence>
<feature type="transmembrane region" description="Helical" evidence="6">
    <location>
        <begin position="141"/>
        <end position="162"/>
    </location>
</feature>
<protein>
    <submittedName>
        <fullName evidence="8">ABC transporter permease</fullName>
    </submittedName>
</protein>
<evidence type="ECO:0000313" key="9">
    <source>
        <dbReference type="Proteomes" id="UP000094936"/>
    </source>
</evidence>
<feature type="transmembrane region" description="Helical" evidence="6">
    <location>
        <begin position="174"/>
        <end position="196"/>
    </location>
</feature>
<feature type="domain" description="EamA" evidence="7">
    <location>
        <begin position="10"/>
        <end position="134"/>
    </location>
</feature>
<evidence type="ECO:0000256" key="5">
    <source>
        <dbReference type="ARBA" id="ARBA00023136"/>
    </source>
</evidence>
<evidence type="ECO:0000256" key="2">
    <source>
        <dbReference type="ARBA" id="ARBA00007362"/>
    </source>
</evidence>
<comment type="similarity">
    <text evidence="2">Belongs to the EamA transporter family.</text>
</comment>
<keyword evidence="9" id="KW-1185">Reference proteome</keyword>
<comment type="caution">
    <text evidence="8">The sequence shown here is derived from an EMBL/GenBank/DDBJ whole genome shotgun (WGS) entry which is preliminary data.</text>
</comment>
<dbReference type="InterPro" id="IPR000620">
    <property type="entry name" value="EamA_dom"/>
</dbReference>
<dbReference type="Proteomes" id="UP000094936">
    <property type="component" value="Unassembled WGS sequence"/>
</dbReference>
<reference evidence="8 9" key="1">
    <citation type="submission" date="2016-05" db="EMBL/GenBank/DDBJ databases">
        <title>Genomic Taxonomy of the Vibrionaceae.</title>
        <authorList>
            <person name="Gomez-Gil B."/>
            <person name="Enciso-Ibarra J."/>
        </authorList>
    </citation>
    <scope>NUCLEOTIDE SEQUENCE [LARGE SCALE GENOMIC DNA]</scope>
    <source>
        <strain evidence="8 9">CAIM 1920</strain>
    </source>
</reference>
<dbReference type="Gene3D" id="1.10.3730.20">
    <property type="match status" value="1"/>
</dbReference>
<feature type="transmembrane region" description="Helical" evidence="6">
    <location>
        <begin position="65"/>
        <end position="85"/>
    </location>
</feature>
<dbReference type="RefSeq" id="WP_068905495.1">
    <property type="nucleotide sequence ID" value="NZ_JBHUIF010000023.1"/>
</dbReference>
<dbReference type="GO" id="GO:0016020">
    <property type="term" value="C:membrane"/>
    <property type="evidence" value="ECO:0007669"/>
    <property type="project" value="UniProtKB-SubCell"/>
</dbReference>
<dbReference type="InterPro" id="IPR050638">
    <property type="entry name" value="AA-Vitamin_Transporters"/>
</dbReference>
<dbReference type="AlphaFoldDB" id="A0A1C3E8Z6"/>
<dbReference type="PANTHER" id="PTHR32322">
    <property type="entry name" value="INNER MEMBRANE TRANSPORTER"/>
    <property type="match status" value="1"/>
</dbReference>
<dbReference type="OrthoDB" id="5430053at2"/>
<comment type="subcellular location">
    <subcellularLocation>
        <location evidence="1">Membrane</location>
        <topology evidence="1">Multi-pass membrane protein</topology>
    </subcellularLocation>
</comment>
<evidence type="ECO:0000256" key="1">
    <source>
        <dbReference type="ARBA" id="ARBA00004141"/>
    </source>
</evidence>
<keyword evidence="4 6" id="KW-1133">Transmembrane helix</keyword>
<accession>A0A1C3E8Z6</accession>
<evidence type="ECO:0000256" key="3">
    <source>
        <dbReference type="ARBA" id="ARBA00022692"/>
    </source>
</evidence>
<feature type="transmembrane region" description="Helical" evidence="6">
    <location>
        <begin position="118"/>
        <end position="135"/>
    </location>
</feature>
<organism evidence="8 9">
    <name type="scientific">Veronia pacifica</name>
    <dbReference type="NCBI Taxonomy" id="1080227"/>
    <lineage>
        <taxon>Bacteria</taxon>
        <taxon>Pseudomonadati</taxon>
        <taxon>Pseudomonadota</taxon>
        <taxon>Gammaproteobacteria</taxon>
        <taxon>Vibrionales</taxon>
        <taxon>Vibrionaceae</taxon>
        <taxon>Veronia</taxon>
    </lineage>
</organism>
<keyword evidence="5 6" id="KW-0472">Membrane</keyword>
<dbReference type="STRING" id="1080227.A8L45_21970"/>
<dbReference type="EMBL" id="LYBM01000066">
    <property type="protein sequence ID" value="ODA29696.1"/>
    <property type="molecule type" value="Genomic_DNA"/>
</dbReference>
<dbReference type="PANTHER" id="PTHR32322:SF2">
    <property type="entry name" value="EAMA DOMAIN-CONTAINING PROTEIN"/>
    <property type="match status" value="1"/>
</dbReference>
<feature type="transmembrane region" description="Helical" evidence="6">
    <location>
        <begin position="91"/>
        <end position="111"/>
    </location>
</feature>
<evidence type="ECO:0000256" key="4">
    <source>
        <dbReference type="ARBA" id="ARBA00022989"/>
    </source>
</evidence>
<dbReference type="InterPro" id="IPR037185">
    <property type="entry name" value="EmrE-like"/>
</dbReference>
<dbReference type="Pfam" id="PF00892">
    <property type="entry name" value="EamA"/>
    <property type="match status" value="2"/>
</dbReference>